<sequence length="113" mass="13091">MANVDISTNEPAYAYKYNGKLVFPTGKFTTTLSSAGLRYAIKNGHLVRINSYAVYERSIIFKDYVNYWHNLKTRYSDAGNVVMKEISKNFLNYLYGKFAQQKDIVEMSEDITY</sequence>
<dbReference type="GO" id="GO:0000166">
    <property type="term" value="F:nucleotide binding"/>
    <property type="evidence" value="ECO:0007669"/>
    <property type="project" value="InterPro"/>
</dbReference>
<evidence type="ECO:0000256" key="2">
    <source>
        <dbReference type="ARBA" id="ARBA00012417"/>
    </source>
</evidence>
<dbReference type="AlphaFoldDB" id="X1EN46"/>
<keyword evidence="5" id="KW-0235">DNA replication</keyword>
<comment type="similarity">
    <text evidence="1">Belongs to the DNA polymerase type-B family.</text>
</comment>
<dbReference type="GO" id="GO:0003677">
    <property type="term" value="F:DNA binding"/>
    <property type="evidence" value="ECO:0007669"/>
    <property type="project" value="UniProtKB-KW"/>
</dbReference>
<dbReference type="EMBL" id="BART01039598">
    <property type="protein sequence ID" value="GAH21785.1"/>
    <property type="molecule type" value="Genomic_DNA"/>
</dbReference>
<evidence type="ECO:0000256" key="4">
    <source>
        <dbReference type="ARBA" id="ARBA00022695"/>
    </source>
</evidence>
<feature type="non-terminal residue" evidence="10">
    <location>
        <position position="113"/>
    </location>
</feature>
<keyword evidence="4" id="KW-0548">Nucleotidyltransferase</keyword>
<proteinExistence type="inferred from homology"/>
<evidence type="ECO:0000259" key="9">
    <source>
        <dbReference type="Pfam" id="PF03175"/>
    </source>
</evidence>
<evidence type="ECO:0000256" key="7">
    <source>
        <dbReference type="ARBA" id="ARBA00023125"/>
    </source>
</evidence>
<gene>
    <name evidence="10" type="ORF">S01H4_64990</name>
</gene>
<comment type="catalytic activity">
    <reaction evidence="8">
        <text>DNA(n) + a 2'-deoxyribonucleoside 5'-triphosphate = DNA(n+1) + diphosphate</text>
        <dbReference type="Rhea" id="RHEA:22508"/>
        <dbReference type="Rhea" id="RHEA-COMP:17339"/>
        <dbReference type="Rhea" id="RHEA-COMP:17340"/>
        <dbReference type="ChEBI" id="CHEBI:33019"/>
        <dbReference type="ChEBI" id="CHEBI:61560"/>
        <dbReference type="ChEBI" id="CHEBI:173112"/>
        <dbReference type="EC" id="2.7.7.7"/>
    </reaction>
</comment>
<name>X1EN46_9ZZZZ</name>
<keyword evidence="7" id="KW-0238">DNA-binding</keyword>
<evidence type="ECO:0000256" key="3">
    <source>
        <dbReference type="ARBA" id="ARBA00022679"/>
    </source>
</evidence>
<dbReference type="Gene3D" id="1.10.287.690">
    <property type="entry name" value="Helix hairpin bin"/>
    <property type="match status" value="1"/>
</dbReference>
<dbReference type="EC" id="2.7.7.7" evidence="2"/>
<dbReference type="InterPro" id="IPR043502">
    <property type="entry name" value="DNA/RNA_pol_sf"/>
</dbReference>
<evidence type="ECO:0000313" key="10">
    <source>
        <dbReference type="EMBL" id="GAH21785.1"/>
    </source>
</evidence>
<dbReference type="GO" id="GO:0003887">
    <property type="term" value="F:DNA-directed DNA polymerase activity"/>
    <property type="evidence" value="ECO:0007669"/>
    <property type="project" value="UniProtKB-KW"/>
</dbReference>
<organism evidence="10">
    <name type="scientific">marine sediment metagenome</name>
    <dbReference type="NCBI Taxonomy" id="412755"/>
    <lineage>
        <taxon>unclassified sequences</taxon>
        <taxon>metagenomes</taxon>
        <taxon>ecological metagenomes</taxon>
    </lineage>
</organism>
<evidence type="ECO:0000256" key="6">
    <source>
        <dbReference type="ARBA" id="ARBA00022932"/>
    </source>
</evidence>
<evidence type="ECO:0000256" key="8">
    <source>
        <dbReference type="ARBA" id="ARBA00049244"/>
    </source>
</evidence>
<comment type="caution">
    <text evidence="10">The sequence shown here is derived from an EMBL/GenBank/DDBJ whole genome shotgun (WGS) entry which is preliminary data.</text>
</comment>
<protein>
    <recommendedName>
        <fullName evidence="2">DNA-directed DNA polymerase</fullName>
        <ecNumber evidence="2">2.7.7.7</ecNumber>
    </recommendedName>
</protein>
<keyword evidence="6" id="KW-0239">DNA-directed DNA polymerase</keyword>
<evidence type="ECO:0000256" key="5">
    <source>
        <dbReference type="ARBA" id="ARBA00022705"/>
    </source>
</evidence>
<evidence type="ECO:0000256" key="1">
    <source>
        <dbReference type="ARBA" id="ARBA00005755"/>
    </source>
</evidence>
<dbReference type="SUPFAM" id="SSF56672">
    <property type="entry name" value="DNA/RNA polymerases"/>
    <property type="match status" value="1"/>
</dbReference>
<dbReference type="InterPro" id="IPR004868">
    <property type="entry name" value="DNA-dir_DNA_pol_B_mt/vir"/>
</dbReference>
<feature type="domain" description="DNA-directed DNA polymerase family B mitochondria/virus" evidence="9">
    <location>
        <begin position="14"/>
        <end position="103"/>
    </location>
</feature>
<reference evidence="10" key="1">
    <citation type="journal article" date="2014" name="Front. Microbiol.">
        <title>High frequency of phylogenetically diverse reductive dehalogenase-homologous genes in deep subseafloor sedimentary metagenomes.</title>
        <authorList>
            <person name="Kawai M."/>
            <person name="Futagami T."/>
            <person name="Toyoda A."/>
            <person name="Takaki Y."/>
            <person name="Nishi S."/>
            <person name="Hori S."/>
            <person name="Arai W."/>
            <person name="Tsubouchi T."/>
            <person name="Morono Y."/>
            <person name="Uchiyama I."/>
            <person name="Ito T."/>
            <person name="Fujiyama A."/>
            <person name="Inagaki F."/>
            <person name="Takami H."/>
        </authorList>
    </citation>
    <scope>NUCLEOTIDE SEQUENCE</scope>
    <source>
        <strain evidence="10">Expedition CK06-06</strain>
    </source>
</reference>
<dbReference type="Pfam" id="PF03175">
    <property type="entry name" value="DNA_pol_B_2"/>
    <property type="match status" value="1"/>
</dbReference>
<keyword evidence="3" id="KW-0808">Transferase</keyword>
<accession>X1EN46</accession>
<dbReference type="GO" id="GO:0006260">
    <property type="term" value="P:DNA replication"/>
    <property type="evidence" value="ECO:0007669"/>
    <property type="project" value="UniProtKB-KW"/>
</dbReference>